<dbReference type="HOGENOM" id="CLU_2466007_0_0_5"/>
<dbReference type="InterPro" id="IPR037682">
    <property type="entry name" value="TonB_C"/>
</dbReference>
<sequence>MSSAQAYPIRGDRNCRVLTTIVKFKIDRDALSYAKVLKSSGFDIADKAAIINVQRAQPFPPPPRNFDDSFRVPIVFRPSRMRCPMLEM</sequence>
<keyword evidence="4" id="KW-0472">Membrane</keyword>
<dbReference type="Gene3D" id="3.30.1150.10">
    <property type="match status" value="1"/>
</dbReference>
<evidence type="ECO:0000256" key="2">
    <source>
        <dbReference type="ARBA" id="ARBA00022692"/>
    </source>
</evidence>
<dbReference type="eggNOG" id="COG0810">
    <property type="taxonomic scope" value="Bacteria"/>
</dbReference>
<gene>
    <name evidence="6" type="ordered locus">OCA5_c09990</name>
</gene>
<feature type="domain" description="TonB C-terminal" evidence="5">
    <location>
        <begin position="1"/>
        <end position="85"/>
    </location>
</feature>
<evidence type="ECO:0000313" key="7">
    <source>
        <dbReference type="Proteomes" id="UP000007730"/>
    </source>
</evidence>
<evidence type="ECO:0000313" key="6">
    <source>
        <dbReference type="EMBL" id="AEI05718.1"/>
    </source>
</evidence>
<dbReference type="Proteomes" id="UP000007730">
    <property type="component" value="Chromosome"/>
</dbReference>
<evidence type="ECO:0000259" key="5">
    <source>
        <dbReference type="PROSITE" id="PS52015"/>
    </source>
</evidence>
<comment type="subcellular location">
    <subcellularLocation>
        <location evidence="1">Membrane</location>
        <topology evidence="1">Single-pass membrane protein</topology>
    </subcellularLocation>
</comment>
<keyword evidence="7" id="KW-1185">Reference proteome</keyword>
<dbReference type="EMBL" id="CP002826">
    <property type="protein sequence ID" value="AEI05718.1"/>
    <property type="molecule type" value="Genomic_DNA"/>
</dbReference>
<evidence type="ECO:0000256" key="1">
    <source>
        <dbReference type="ARBA" id="ARBA00004167"/>
    </source>
</evidence>
<dbReference type="SUPFAM" id="SSF74653">
    <property type="entry name" value="TolA/TonB C-terminal domain"/>
    <property type="match status" value="1"/>
</dbReference>
<name>F8BS83_AFIC5</name>
<organism evidence="6 7">
    <name type="scientific">Afipia carboxidovorans (strain ATCC 49405 / DSM 1227 / KCTC 32145 / OM5)</name>
    <name type="common">Oligotropha carboxidovorans</name>
    <dbReference type="NCBI Taxonomy" id="504832"/>
    <lineage>
        <taxon>Bacteria</taxon>
        <taxon>Pseudomonadati</taxon>
        <taxon>Pseudomonadota</taxon>
        <taxon>Alphaproteobacteria</taxon>
        <taxon>Hyphomicrobiales</taxon>
        <taxon>Nitrobacteraceae</taxon>
        <taxon>Afipia</taxon>
    </lineage>
</organism>
<accession>F8BS83</accession>
<dbReference type="STRING" id="504832.OCA5_c09990"/>
<dbReference type="PROSITE" id="PS52015">
    <property type="entry name" value="TONB_CTD"/>
    <property type="match status" value="1"/>
</dbReference>
<dbReference type="GO" id="GO:0016020">
    <property type="term" value="C:membrane"/>
    <property type="evidence" value="ECO:0007669"/>
    <property type="project" value="UniProtKB-SubCell"/>
</dbReference>
<dbReference type="KEGG" id="ocg:OCA5_c09990"/>
<keyword evidence="2" id="KW-0812">Transmembrane</keyword>
<evidence type="ECO:0000256" key="4">
    <source>
        <dbReference type="ARBA" id="ARBA00023136"/>
    </source>
</evidence>
<dbReference type="OrthoDB" id="8215632at2"/>
<protein>
    <recommendedName>
        <fullName evidence="5">TonB C-terminal domain-containing protein</fullName>
    </recommendedName>
</protein>
<dbReference type="GO" id="GO:0055085">
    <property type="term" value="P:transmembrane transport"/>
    <property type="evidence" value="ECO:0007669"/>
    <property type="project" value="InterPro"/>
</dbReference>
<dbReference type="InterPro" id="IPR006260">
    <property type="entry name" value="TonB/TolA_C"/>
</dbReference>
<evidence type="ECO:0000256" key="3">
    <source>
        <dbReference type="ARBA" id="ARBA00022989"/>
    </source>
</evidence>
<proteinExistence type="predicted"/>
<keyword evidence="3" id="KW-1133">Transmembrane helix</keyword>
<dbReference type="Pfam" id="PF03544">
    <property type="entry name" value="TonB_C"/>
    <property type="match status" value="1"/>
</dbReference>
<dbReference type="NCBIfam" id="TIGR01352">
    <property type="entry name" value="tonB_Cterm"/>
    <property type="match status" value="1"/>
</dbReference>
<dbReference type="AlphaFoldDB" id="F8BS83"/>
<reference evidence="6 7" key="1">
    <citation type="journal article" date="2011" name="J. Bacteriol.">
        <title>Complete genome sequences of the chemolithoautotrophic Oligotropha carboxidovorans strains OM4 and OM5.</title>
        <authorList>
            <person name="Volland S."/>
            <person name="Rachinger M."/>
            <person name="Strittmatter A."/>
            <person name="Daniel R."/>
            <person name="Gottschalk G."/>
            <person name="Meyer O."/>
        </authorList>
    </citation>
    <scope>NUCLEOTIDE SEQUENCE [LARGE SCALE GENOMIC DNA]</scope>
    <source>
        <strain evidence="7">ATCC 49405 / DSM 1227 / KCTC 32145 / OM5</strain>
    </source>
</reference>